<keyword evidence="3" id="KW-1185">Reference proteome</keyword>
<evidence type="ECO:0000313" key="3">
    <source>
        <dbReference type="Proteomes" id="UP001250656"/>
    </source>
</evidence>
<accession>A0ABU3L8Q1</accession>
<dbReference type="SUPFAM" id="SSF69349">
    <property type="entry name" value="Phage fibre proteins"/>
    <property type="match status" value="1"/>
</dbReference>
<dbReference type="Proteomes" id="UP001250656">
    <property type="component" value="Unassembled WGS sequence"/>
</dbReference>
<protein>
    <submittedName>
        <fullName evidence="2">Phage baseplate assembly protein V</fullName>
    </submittedName>
</protein>
<proteinExistence type="predicted"/>
<gene>
    <name evidence="2" type="ORF">RQM65_15770</name>
</gene>
<reference evidence="2 3" key="1">
    <citation type="submission" date="2023-09" db="EMBL/GenBank/DDBJ databases">
        <title>Novel taxa isolated from Blanes Bay.</title>
        <authorList>
            <person name="Rey-Velasco X."/>
            <person name="Lucena T."/>
        </authorList>
    </citation>
    <scope>NUCLEOTIDE SEQUENCE [LARGE SCALE GENOMIC DNA]</scope>
    <source>
        <strain evidence="2 3">S334</strain>
    </source>
</reference>
<dbReference type="InterPro" id="IPR006531">
    <property type="entry name" value="Gp5/Vgr_OB"/>
</dbReference>
<dbReference type="SUPFAM" id="SSF69255">
    <property type="entry name" value="gp5 N-terminal domain-like"/>
    <property type="match status" value="1"/>
</dbReference>
<dbReference type="InterPro" id="IPR037026">
    <property type="entry name" value="Vgr_OB-fold_dom_sf"/>
</dbReference>
<evidence type="ECO:0000313" key="2">
    <source>
        <dbReference type="EMBL" id="MDT7830126.1"/>
    </source>
</evidence>
<name>A0ABU3L8Q1_9FLAO</name>
<sequence length="597" mass="65301">MPKLVFPQLNLNGDDFLSKHGYSARVEMSAGGHSAFSISFSASATETYAGALMENAIEFIGKRMSIRLDADAMEYTGLVTSIDLQKGTGAAGTLIISGHGPSVLLANSVQCLSYGEGTPLSYVAKSILEGHSSEILKPLMGAGNDIVLPYTVQYNESDLNFLQRLCRRYGLWLYHNGREFCIGRKGNKKIPAIYGTDVTAFNLSTNLRSKGPHVSGRDWVLDDLFETPSSSFRPKSYHPYFNQVKRESDFVFTKNGIYDYSTGQDGYSHQRDMDTANEVTVLGGSTGMVAATGVSEISNLRVADILSLEGLDFTDPTKKHSFGNYDIVKIIHSFDHSGQYQNHFEAIPADSPHPPYSNGFESSFCPDQRGRVLDNTDPEGLGRVKVQFEWQRGISTSTPWIKTSIPYAGNGRGFYFVPEKGEEVLVGFEGGNPEKPYVIGSGFNAKAKSGFADDRNNIKAIRTRSGNTIELNDTDGGEMITINDKAGNSIHINSAEGKMVFTSQGDMEFNAKNLRFNVQENMEVEVGNDMREAIKGKSETTAKITEENISESKKISVGQTLEQVSGDLVMQTSKGKMLLEGQGKVSLQSATKVSYGK</sequence>
<dbReference type="Gene3D" id="2.40.50.230">
    <property type="entry name" value="Gp5 N-terminal domain"/>
    <property type="match status" value="1"/>
</dbReference>
<dbReference type="RefSeq" id="WP_314016381.1">
    <property type="nucleotide sequence ID" value="NZ_JAVTTP010000001.1"/>
</dbReference>
<evidence type="ECO:0000259" key="1">
    <source>
        <dbReference type="Pfam" id="PF04717"/>
    </source>
</evidence>
<dbReference type="EMBL" id="JAVTTP010000001">
    <property type="protein sequence ID" value="MDT7830126.1"/>
    <property type="molecule type" value="Genomic_DNA"/>
</dbReference>
<dbReference type="Pfam" id="PF05954">
    <property type="entry name" value="Phage_GPD"/>
    <property type="match status" value="1"/>
</dbReference>
<dbReference type="Pfam" id="PF04717">
    <property type="entry name" value="Phage_base_V"/>
    <property type="match status" value="1"/>
</dbReference>
<dbReference type="SUPFAM" id="SSF69279">
    <property type="entry name" value="Phage tail proteins"/>
    <property type="match status" value="1"/>
</dbReference>
<comment type="caution">
    <text evidence="2">The sequence shown here is derived from an EMBL/GenBank/DDBJ whole genome shotgun (WGS) entry which is preliminary data.</text>
</comment>
<dbReference type="Gene3D" id="3.55.50.10">
    <property type="entry name" value="Baseplate protein-like domains"/>
    <property type="match status" value="1"/>
</dbReference>
<organism evidence="2 3">
    <name type="scientific">Pricia mediterranea</name>
    <dbReference type="NCBI Taxonomy" id="3076079"/>
    <lineage>
        <taxon>Bacteria</taxon>
        <taxon>Pseudomonadati</taxon>
        <taxon>Bacteroidota</taxon>
        <taxon>Flavobacteriia</taxon>
        <taxon>Flavobacteriales</taxon>
        <taxon>Flavobacteriaceae</taxon>
        <taxon>Pricia</taxon>
    </lineage>
</organism>
<feature type="domain" description="Gp5/Type VI secretion system Vgr protein OB-fold" evidence="1">
    <location>
        <begin position="368"/>
        <end position="441"/>
    </location>
</feature>